<dbReference type="EMBL" id="BSOW01000001">
    <property type="protein sequence ID" value="GLR83700.1"/>
    <property type="molecule type" value="Genomic_DNA"/>
</dbReference>
<name>A0ABQ6AQJ6_9BRAD</name>
<proteinExistence type="predicted"/>
<gene>
    <name evidence="1" type="ORF">GCM10007857_04100</name>
</gene>
<dbReference type="Proteomes" id="UP001156905">
    <property type="component" value="Unassembled WGS sequence"/>
</dbReference>
<protein>
    <submittedName>
        <fullName evidence="1">Uncharacterized protein</fullName>
    </submittedName>
</protein>
<keyword evidence="2" id="KW-1185">Reference proteome</keyword>
<reference evidence="2" key="1">
    <citation type="journal article" date="2019" name="Int. J. Syst. Evol. Microbiol.">
        <title>The Global Catalogue of Microorganisms (GCM) 10K type strain sequencing project: providing services to taxonomists for standard genome sequencing and annotation.</title>
        <authorList>
            <consortium name="The Broad Institute Genomics Platform"/>
            <consortium name="The Broad Institute Genome Sequencing Center for Infectious Disease"/>
            <person name="Wu L."/>
            <person name="Ma J."/>
        </authorList>
    </citation>
    <scope>NUCLEOTIDE SEQUENCE [LARGE SCALE GENOMIC DNA]</scope>
    <source>
        <strain evidence="2">NBRC 102520</strain>
    </source>
</reference>
<accession>A0ABQ6AQJ6</accession>
<evidence type="ECO:0000313" key="2">
    <source>
        <dbReference type="Proteomes" id="UP001156905"/>
    </source>
</evidence>
<organism evidence="1 2">
    <name type="scientific">Bradyrhizobium iriomotense</name>
    <dbReference type="NCBI Taxonomy" id="441950"/>
    <lineage>
        <taxon>Bacteria</taxon>
        <taxon>Pseudomonadati</taxon>
        <taxon>Pseudomonadota</taxon>
        <taxon>Alphaproteobacteria</taxon>
        <taxon>Hyphomicrobiales</taxon>
        <taxon>Nitrobacteraceae</taxon>
        <taxon>Bradyrhizobium</taxon>
    </lineage>
</organism>
<dbReference type="RefSeq" id="WP_284260449.1">
    <property type="nucleotide sequence ID" value="NZ_BSOW01000001.1"/>
</dbReference>
<evidence type="ECO:0000313" key="1">
    <source>
        <dbReference type="EMBL" id="GLR83700.1"/>
    </source>
</evidence>
<comment type="caution">
    <text evidence="1">The sequence shown here is derived from an EMBL/GenBank/DDBJ whole genome shotgun (WGS) entry which is preliminary data.</text>
</comment>
<sequence>MEISVKSLTTCEVAPDGGAIALRFEDAAGRPAEVRVSLNQVGALIMTLPGLLEAALKARYGDQSLRYAYPLAAWVVEQSTDATQRIITLETEDGFKVRFSIPKAEQSLLGEALIQPAPEMTVKPN</sequence>